<sequence length="141" mass="16014">MQVQEAAAIYSKYETQIRDNISIVFNARKGLSTKAFYDIVLLSGFKKEQLAELFHTSLKTINRYYQSEKNLDAASSEQALKIIALFKKGTELFGDLDAFRRWITKPAFGIGWQTPLDLMQTSGGIDLVMEELYRIEYGATA</sequence>
<dbReference type="InterPro" id="IPR046847">
    <property type="entry name" value="Xre-like_HTH"/>
</dbReference>
<dbReference type="EMBL" id="FOXH01000008">
    <property type="protein sequence ID" value="SFP98181.1"/>
    <property type="molecule type" value="Genomic_DNA"/>
</dbReference>
<organism evidence="3 4">
    <name type="scientific">Pseudarcicella hirudinis</name>
    <dbReference type="NCBI Taxonomy" id="1079859"/>
    <lineage>
        <taxon>Bacteria</taxon>
        <taxon>Pseudomonadati</taxon>
        <taxon>Bacteroidota</taxon>
        <taxon>Cytophagia</taxon>
        <taxon>Cytophagales</taxon>
        <taxon>Flectobacillaceae</taxon>
        <taxon>Pseudarcicella</taxon>
    </lineage>
</organism>
<evidence type="ECO:0000313" key="4">
    <source>
        <dbReference type="Proteomes" id="UP000199306"/>
    </source>
</evidence>
<dbReference type="InterPro" id="IPR011979">
    <property type="entry name" value="Antitox_Xre"/>
</dbReference>
<dbReference type="STRING" id="1079859.SAMN04515674_10837"/>
<dbReference type="OrthoDB" id="5770459at2"/>
<feature type="domain" description="Antitoxin Xre/MbcA/ParS-like toxin-binding" evidence="1">
    <location>
        <begin position="89"/>
        <end position="138"/>
    </location>
</feature>
<dbReference type="RefSeq" id="WP_092017884.1">
    <property type="nucleotide sequence ID" value="NZ_FOXH01000008.1"/>
</dbReference>
<dbReference type="Pfam" id="PF20432">
    <property type="entry name" value="Xre-like-HTH"/>
    <property type="match status" value="1"/>
</dbReference>
<accession>A0A1I5USE8</accession>
<name>A0A1I5USE8_9BACT</name>
<dbReference type="NCBIfam" id="TIGR02293">
    <property type="entry name" value="TAS_TIGR02293"/>
    <property type="match status" value="1"/>
</dbReference>
<feature type="domain" description="Antitoxin Xre-like helix-turn-helix" evidence="2">
    <location>
        <begin position="27"/>
        <end position="83"/>
    </location>
</feature>
<evidence type="ECO:0000259" key="2">
    <source>
        <dbReference type="Pfam" id="PF20432"/>
    </source>
</evidence>
<proteinExistence type="predicted"/>
<dbReference type="Proteomes" id="UP000199306">
    <property type="component" value="Unassembled WGS sequence"/>
</dbReference>
<dbReference type="InterPro" id="IPR024467">
    <property type="entry name" value="Xre/MbcA/ParS-like_toxin-bd"/>
</dbReference>
<protein>
    <submittedName>
        <fullName evidence="3">Putative toxin-antitoxin system antitoxin component, TIGR02293 family</fullName>
    </submittedName>
</protein>
<dbReference type="Pfam" id="PF09722">
    <property type="entry name" value="Xre_MbcA_ParS_C"/>
    <property type="match status" value="1"/>
</dbReference>
<dbReference type="AlphaFoldDB" id="A0A1I5USE8"/>
<evidence type="ECO:0000313" key="3">
    <source>
        <dbReference type="EMBL" id="SFP98181.1"/>
    </source>
</evidence>
<gene>
    <name evidence="3" type="ORF">SAMN04515674_10837</name>
</gene>
<reference evidence="3 4" key="1">
    <citation type="submission" date="2016-10" db="EMBL/GenBank/DDBJ databases">
        <authorList>
            <person name="de Groot N.N."/>
        </authorList>
    </citation>
    <scope>NUCLEOTIDE SEQUENCE [LARGE SCALE GENOMIC DNA]</scope>
    <source>
        <strain evidence="4">E92,LMG 26720,CCM 7988</strain>
    </source>
</reference>
<evidence type="ECO:0000259" key="1">
    <source>
        <dbReference type="Pfam" id="PF09722"/>
    </source>
</evidence>
<dbReference type="GO" id="GO:0003677">
    <property type="term" value="F:DNA binding"/>
    <property type="evidence" value="ECO:0007669"/>
    <property type="project" value="InterPro"/>
</dbReference>
<keyword evidence="4" id="KW-1185">Reference proteome</keyword>